<reference evidence="1 3" key="1">
    <citation type="journal article" date="2014" name="Genome Announc.">
        <title>Complete Genome Sequence of a Virulent Strain, Streptococcus iniae ISET0901, Isolated from Diseased Tilapia.</title>
        <authorList>
            <person name="Pridgeon J.W."/>
            <person name="Zhang D."/>
            <person name="Zhang L."/>
        </authorList>
    </citation>
    <scope>NUCLEOTIDE SEQUENCE [LARGE SCALE GENOMIC DNA]</scope>
    <source>
        <strain evidence="1 3">ISET0901</strain>
    </source>
</reference>
<evidence type="ECO:0000313" key="2">
    <source>
        <dbReference type="EMBL" id="RLU58030.1"/>
    </source>
</evidence>
<protein>
    <submittedName>
        <fullName evidence="2">Thymidylate synthase</fullName>
    </submittedName>
</protein>
<dbReference type="STRING" id="1346.BMF34_02600"/>
<dbReference type="SMR" id="A0A3L8GLK3"/>
<dbReference type="AlphaFoldDB" id="A0A3L8GLK3"/>
<name>A0A3L8GLK3_STRIN</name>
<dbReference type="Proteomes" id="UP000025245">
    <property type="component" value="Chromosome"/>
</dbReference>
<reference evidence="2 4" key="2">
    <citation type="submission" date="2018-06" db="EMBL/GenBank/DDBJ databases">
        <title>Mutators as drivers of adaptation in pathogenic bacteria and a risk factor for host jumps and vaccine escape.</title>
        <authorList>
            <person name="Barnes A.C."/>
            <person name="Silayeva O."/>
        </authorList>
    </citation>
    <scope>NUCLEOTIDE SEQUENCE [LARGE SCALE GENOMIC DNA]</scope>
    <source>
        <strain evidence="2 4">QMA0445</strain>
    </source>
</reference>
<dbReference type="KEGG" id="sio:DW64_02465"/>
<dbReference type="EMBL" id="CP007586">
    <property type="protein sequence ID" value="AHY15346.1"/>
    <property type="molecule type" value="Genomic_DNA"/>
</dbReference>
<evidence type="ECO:0000313" key="3">
    <source>
        <dbReference type="Proteomes" id="UP000025245"/>
    </source>
</evidence>
<organism evidence="2 4">
    <name type="scientific">Streptococcus iniae</name>
    <name type="common">Streptococcus shiloi</name>
    <dbReference type="NCBI Taxonomy" id="1346"/>
    <lineage>
        <taxon>Bacteria</taxon>
        <taxon>Bacillati</taxon>
        <taxon>Bacillota</taxon>
        <taxon>Bacilli</taxon>
        <taxon>Lactobacillales</taxon>
        <taxon>Streptococcaceae</taxon>
        <taxon>Streptococcus</taxon>
    </lineage>
</organism>
<gene>
    <name evidence="2" type="ORF">DIY07_02785</name>
    <name evidence="1" type="ORF">DQ08_02475</name>
</gene>
<evidence type="ECO:0000313" key="1">
    <source>
        <dbReference type="EMBL" id="AHY15346.1"/>
    </source>
</evidence>
<dbReference type="KEGG" id="siz:SI82_02710"/>
<proteinExistence type="predicted"/>
<dbReference type="EMBL" id="QLQD01000030">
    <property type="protein sequence ID" value="RLU58030.1"/>
    <property type="molecule type" value="Genomic_DNA"/>
</dbReference>
<keyword evidence="3" id="KW-1185">Reference proteome</keyword>
<dbReference type="KEGG" id="siq:DQ08_02475"/>
<sequence>MEIEDVRNQFSQIKYKLKSQYISKGIQTIAVASMIHEKSDISPIVNNHNELIK</sequence>
<accession>A0A3L8GLK3</accession>
<evidence type="ECO:0000313" key="4">
    <source>
        <dbReference type="Proteomes" id="UP000269148"/>
    </source>
</evidence>
<dbReference type="Proteomes" id="UP000269148">
    <property type="component" value="Unassembled WGS sequence"/>
</dbReference>